<name>A0AA39M2L4_9BILA</name>
<comment type="caution">
    <text evidence="1">The sequence shown here is derived from an EMBL/GenBank/DDBJ whole genome shotgun (WGS) entry which is preliminary data.</text>
</comment>
<reference evidence="1" key="1">
    <citation type="submission" date="2023-06" db="EMBL/GenBank/DDBJ databases">
        <title>Genomic analysis of the entomopathogenic nematode Steinernema hermaphroditum.</title>
        <authorList>
            <person name="Schwarz E.M."/>
            <person name="Heppert J.K."/>
            <person name="Baniya A."/>
            <person name="Schwartz H.T."/>
            <person name="Tan C.-H."/>
            <person name="Antoshechkin I."/>
            <person name="Sternberg P.W."/>
            <person name="Goodrich-Blair H."/>
            <person name="Dillman A.R."/>
        </authorList>
    </citation>
    <scope>NUCLEOTIDE SEQUENCE</scope>
    <source>
        <strain evidence="1">PS9179</strain>
        <tissue evidence="1">Whole animal</tissue>
    </source>
</reference>
<dbReference type="EMBL" id="JAUCMV010000002">
    <property type="protein sequence ID" value="KAK0419326.1"/>
    <property type="molecule type" value="Genomic_DNA"/>
</dbReference>
<evidence type="ECO:0000313" key="1">
    <source>
        <dbReference type="EMBL" id="KAK0419326.1"/>
    </source>
</evidence>
<sequence length="93" mass="10348">MCPTGDHSTTLQDTEMKVVLLLLTVGMLSSSGASYIPPRTLARCLHFNNCPRGTECRVILNPQKPRELGIELCVKTKPNPYPRPFPNPFPRGK</sequence>
<protein>
    <submittedName>
        <fullName evidence="1">Uncharacterized protein</fullName>
    </submittedName>
</protein>
<evidence type="ECO:0000313" key="2">
    <source>
        <dbReference type="Proteomes" id="UP001175271"/>
    </source>
</evidence>
<dbReference type="AlphaFoldDB" id="A0AA39M2L4"/>
<dbReference type="Proteomes" id="UP001175271">
    <property type="component" value="Unassembled WGS sequence"/>
</dbReference>
<gene>
    <name evidence="1" type="ORF">QR680_014086</name>
</gene>
<accession>A0AA39M2L4</accession>
<keyword evidence="2" id="KW-1185">Reference proteome</keyword>
<proteinExistence type="predicted"/>
<organism evidence="1 2">
    <name type="scientific">Steinernema hermaphroditum</name>
    <dbReference type="NCBI Taxonomy" id="289476"/>
    <lineage>
        <taxon>Eukaryota</taxon>
        <taxon>Metazoa</taxon>
        <taxon>Ecdysozoa</taxon>
        <taxon>Nematoda</taxon>
        <taxon>Chromadorea</taxon>
        <taxon>Rhabditida</taxon>
        <taxon>Tylenchina</taxon>
        <taxon>Panagrolaimomorpha</taxon>
        <taxon>Strongyloidoidea</taxon>
        <taxon>Steinernematidae</taxon>
        <taxon>Steinernema</taxon>
    </lineage>
</organism>